<protein>
    <submittedName>
        <fullName evidence="1">Uncharacterized protein</fullName>
    </submittedName>
</protein>
<dbReference type="EMBL" id="LNYC01000052">
    <property type="protein sequence ID" value="KTC98953.1"/>
    <property type="molecule type" value="Genomic_DNA"/>
</dbReference>
<evidence type="ECO:0000313" key="2">
    <source>
        <dbReference type="Proteomes" id="UP000054785"/>
    </source>
</evidence>
<name>A0A0W0TTK8_9GAMM</name>
<proteinExistence type="predicted"/>
<sequence length="70" mass="7993">MFPKIFIILIMAAILFALGSALLYLVRDEGTTRRTVKALSWRIGLSLFLFFLLLAGAFFGWWHPHALQNP</sequence>
<dbReference type="AlphaFoldDB" id="A0A0W0TTK8"/>
<comment type="caution">
    <text evidence="1">The sequence shown here is derived from an EMBL/GenBank/DDBJ whole genome shotgun (WGS) entry which is preliminary data.</text>
</comment>
<dbReference type="NCBIfam" id="NF033233">
    <property type="entry name" value="twin_helix"/>
    <property type="match status" value="1"/>
</dbReference>
<accession>A0A0W0TTK8</accession>
<keyword evidence="2" id="KW-1185">Reference proteome</keyword>
<dbReference type="Pfam" id="PF11137">
    <property type="entry name" value="DUF2909"/>
    <property type="match status" value="1"/>
</dbReference>
<organism evidence="1 2">
    <name type="scientific">Legionella geestiana</name>
    <dbReference type="NCBI Taxonomy" id="45065"/>
    <lineage>
        <taxon>Bacteria</taxon>
        <taxon>Pseudomonadati</taxon>
        <taxon>Pseudomonadota</taxon>
        <taxon>Gammaproteobacteria</taxon>
        <taxon>Legionellales</taxon>
        <taxon>Legionellaceae</taxon>
        <taxon>Legionella</taxon>
    </lineage>
</organism>
<reference evidence="1 2" key="1">
    <citation type="submission" date="2015-11" db="EMBL/GenBank/DDBJ databases">
        <title>Genomic analysis of 38 Legionella species identifies large and diverse effector repertoires.</title>
        <authorList>
            <person name="Burstein D."/>
            <person name="Amaro F."/>
            <person name="Zusman T."/>
            <person name="Lifshitz Z."/>
            <person name="Cohen O."/>
            <person name="Gilbert J.A."/>
            <person name="Pupko T."/>
            <person name="Shuman H.A."/>
            <person name="Segal G."/>
        </authorList>
    </citation>
    <scope>NUCLEOTIDE SEQUENCE [LARGE SCALE GENOMIC DNA]</scope>
    <source>
        <strain evidence="1 2">ATCC 49504</strain>
    </source>
</reference>
<dbReference type="Proteomes" id="UP000054785">
    <property type="component" value="Unassembled WGS sequence"/>
</dbReference>
<dbReference type="PATRIC" id="fig|45065.4.peg.1513"/>
<dbReference type="InterPro" id="IPR021313">
    <property type="entry name" value="DUF2909"/>
</dbReference>
<dbReference type="RefSeq" id="WP_028385691.1">
    <property type="nucleotide sequence ID" value="NZ_CAAAHN010000006.1"/>
</dbReference>
<evidence type="ECO:0000313" key="1">
    <source>
        <dbReference type="EMBL" id="KTC98953.1"/>
    </source>
</evidence>
<gene>
    <name evidence="1" type="ORF">Lgee_1399</name>
</gene>
<dbReference type="STRING" id="45065.Lgee_1399"/>